<evidence type="ECO:0000313" key="8">
    <source>
        <dbReference type="EMBL" id="KEY66406.1"/>
    </source>
</evidence>
<evidence type="ECO:0000313" key="9">
    <source>
        <dbReference type="Proteomes" id="UP000028045"/>
    </source>
</evidence>
<protein>
    <recommendedName>
        <fullName evidence="7">Rhodopsin domain-containing protein</fullName>
    </recommendedName>
</protein>
<dbReference type="PANTHER" id="PTHR33048">
    <property type="entry name" value="PTH11-LIKE INTEGRAL MEMBRANE PROTEIN (AFU_ORTHOLOGUE AFUA_5G11245)"/>
    <property type="match status" value="1"/>
</dbReference>
<evidence type="ECO:0000256" key="3">
    <source>
        <dbReference type="ARBA" id="ARBA00022989"/>
    </source>
</evidence>
<organism evidence="8 9">
    <name type="scientific">Stachybotrys chartarum (strain CBS 109288 / IBT 7711)</name>
    <name type="common">Toxic black mold</name>
    <name type="synonym">Stilbospora chartarum</name>
    <dbReference type="NCBI Taxonomy" id="1280523"/>
    <lineage>
        <taxon>Eukaryota</taxon>
        <taxon>Fungi</taxon>
        <taxon>Dikarya</taxon>
        <taxon>Ascomycota</taxon>
        <taxon>Pezizomycotina</taxon>
        <taxon>Sordariomycetes</taxon>
        <taxon>Hypocreomycetidae</taxon>
        <taxon>Hypocreales</taxon>
        <taxon>Stachybotryaceae</taxon>
        <taxon>Stachybotrys</taxon>
    </lineage>
</organism>
<evidence type="ECO:0000256" key="2">
    <source>
        <dbReference type="ARBA" id="ARBA00022692"/>
    </source>
</evidence>
<reference evidence="8 9" key="1">
    <citation type="journal article" date="2014" name="BMC Genomics">
        <title>Comparative genome sequencing reveals chemotype-specific gene clusters in the toxigenic black mold Stachybotrys.</title>
        <authorList>
            <person name="Semeiks J."/>
            <person name="Borek D."/>
            <person name="Otwinowski Z."/>
            <person name="Grishin N.V."/>
        </authorList>
    </citation>
    <scope>NUCLEOTIDE SEQUENCE [LARGE SCALE GENOMIC DNA]</scope>
    <source>
        <strain evidence="9">CBS 109288 / IBT 7711</strain>
    </source>
</reference>
<proteinExistence type="inferred from homology"/>
<dbReference type="Pfam" id="PF20684">
    <property type="entry name" value="Fung_rhodopsin"/>
    <property type="match status" value="1"/>
</dbReference>
<sequence length="605" mass="67484">MPEGDMTEMPPGYAEEDRSAGLEEFTIVMMVLTVLAIAARFWSRAISKPQARHLHRFWWDDWTALISVPFILTQFGLQLAIYDLGWGHHISTLPIEDIVTITELTFGLYYMYDVALFLTKLSALFFIRRIFPREASPRWFNIAMWVAYFCNAAQIIGLALATMFFCRPIARSWDPTIEGECPDNSGLWISGGVTAIFVDLIILLLPLPRIWRLQTSRPRRIGIMIIFLLGYCAIFISVGRLIQTIVAADAMDADVTYEGVFLVYWLSAEVTLLEICICLPAMLPLGRYLLTSYFSPLASSLSHVFSTQRSSNAGSANRGAGFPLRSINNSGKFHATETSQSIGAMELEETHSMNTVRDETQGKAAADDLAVGGEPPLQQDIMEVWILNIDFYDSIPGIAEKSKPLQRLDIILNAGLGPANRVVNQQTGQDEMIRLHYLSTALLAILLLPIDKDKRVARLTFTCINLTLSEVAVWLKFKFSNHASILEELDAFAKICRRESHGRIHASPPILDRGLANRVPASGASPGTVNDSQTYCADLRPLPSSRWHLKFLTKRSVVAARILTDAAAMIGTKYADNFHHFRTASPEKDEGIHGDTSVDLQLRVS</sequence>
<feature type="transmembrane region" description="Helical" evidence="6">
    <location>
        <begin position="62"/>
        <end position="82"/>
    </location>
</feature>
<dbReference type="PANTHER" id="PTHR33048:SF47">
    <property type="entry name" value="INTEGRAL MEMBRANE PROTEIN-RELATED"/>
    <property type="match status" value="1"/>
</dbReference>
<feature type="transmembrane region" description="Helical" evidence="6">
    <location>
        <begin position="139"/>
        <end position="165"/>
    </location>
</feature>
<feature type="transmembrane region" description="Helical" evidence="6">
    <location>
        <begin position="25"/>
        <end position="42"/>
    </location>
</feature>
<feature type="transmembrane region" description="Helical" evidence="6">
    <location>
        <begin position="220"/>
        <end position="242"/>
    </location>
</feature>
<feature type="transmembrane region" description="Helical" evidence="6">
    <location>
        <begin position="185"/>
        <end position="208"/>
    </location>
</feature>
<keyword evidence="4 6" id="KW-0472">Membrane</keyword>
<gene>
    <name evidence="8" type="ORF">S7711_05839</name>
</gene>
<dbReference type="EMBL" id="KL648659">
    <property type="protein sequence ID" value="KEY66406.1"/>
    <property type="molecule type" value="Genomic_DNA"/>
</dbReference>
<name>A0A084AM77_STACB</name>
<comment type="subcellular location">
    <subcellularLocation>
        <location evidence="1">Membrane</location>
        <topology evidence="1">Multi-pass membrane protein</topology>
    </subcellularLocation>
</comment>
<comment type="similarity">
    <text evidence="5">Belongs to the SAT4 family.</text>
</comment>
<dbReference type="AlphaFoldDB" id="A0A084AM77"/>
<evidence type="ECO:0000256" key="4">
    <source>
        <dbReference type="ARBA" id="ARBA00023136"/>
    </source>
</evidence>
<keyword evidence="9" id="KW-1185">Reference proteome</keyword>
<evidence type="ECO:0000256" key="6">
    <source>
        <dbReference type="SAM" id="Phobius"/>
    </source>
</evidence>
<dbReference type="InterPro" id="IPR052337">
    <property type="entry name" value="SAT4-like"/>
</dbReference>
<dbReference type="Proteomes" id="UP000028045">
    <property type="component" value="Unassembled WGS sequence"/>
</dbReference>
<keyword evidence="2 6" id="KW-0812">Transmembrane</keyword>
<evidence type="ECO:0000256" key="1">
    <source>
        <dbReference type="ARBA" id="ARBA00004141"/>
    </source>
</evidence>
<accession>A0A084AM77</accession>
<dbReference type="InterPro" id="IPR049326">
    <property type="entry name" value="Rhodopsin_dom_fungi"/>
</dbReference>
<dbReference type="HOGENOM" id="CLU_028200_26_0_1"/>
<dbReference type="OrthoDB" id="5391602at2759"/>
<feature type="transmembrane region" description="Helical" evidence="6">
    <location>
        <begin position="109"/>
        <end position="127"/>
    </location>
</feature>
<evidence type="ECO:0000256" key="5">
    <source>
        <dbReference type="ARBA" id="ARBA00038359"/>
    </source>
</evidence>
<dbReference type="GO" id="GO:0016020">
    <property type="term" value="C:membrane"/>
    <property type="evidence" value="ECO:0007669"/>
    <property type="project" value="UniProtKB-SubCell"/>
</dbReference>
<keyword evidence="3 6" id="KW-1133">Transmembrane helix</keyword>
<evidence type="ECO:0000259" key="7">
    <source>
        <dbReference type="Pfam" id="PF20684"/>
    </source>
</evidence>
<feature type="domain" description="Rhodopsin" evidence="7">
    <location>
        <begin position="40"/>
        <end position="285"/>
    </location>
</feature>